<keyword evidence="15" id="KW-0560">Oxidoreductase</keyword>
<keyword evidence="16" id="KW-0756">Sterol biosynthesis</keyword>
<dbReference type="Pfam" id="PF00258">
    <property type="entry name" value="Flavodoxin_1"/>
    <property type="match status" value="1"/>
</dbReference>
<dbReference type="GO" id="GO:0003676">
    <property type="term" value="F:nucleic acid binding"/>
    <property type="evidence" value="ECO:0007669"/>
    <property type="project" value="InterPro"/>
</dbReference>
<evidence type="ECO:0000256" key="14">
    <source>
        <dbReference type="ARBA" id="ARBA00022989"/>
    </source>
</evidence>
<keyword evidence="8 25" id="KW-0812">Transmembrane</keyword>
<evidence type="ECO:0000313" key="29">
    <source>
        <dbReference type="Proteomes" id="UP000183567"/>
    </source>
</evidence>
<evidence type="ECO:0000256" key="18">
    <source>
        <dbReference type="ARBA" id="ARBA00023128"/>
    </source>
</evidence>
<evidence type="ECO:0000256" key="8">
    <source>
        <dbReference type="ARBA" id="ARBA00022692"/>
    </source>
</evidence>
<dbReference type="InterPro" id="IPR029039">
    <property type="entry name" value="Flavoprotein-like_sf"/>
</dbReference>
<keyword evidence="22" id="KW-0539">Nucleus</keyword>
<comment type="subcellular location">
    <subcellularLocation>
        <location evidence="3">Nucleus</location>
    </subcellularLocation>
</comment>
<dbReference type="STRING" id="180088.A0A1J8QZ43"/>
<evidence type="ECO:0000256" key="17">
    <source>
        <dbReference type="ARBA" id="ARBA00023098"/>
    </source>
</evidence>
<organism evidence="28 29">
    <name type="scientific">Rhizopogon vesiculosus</name>
    <dbReference type="NCBI Taxonomy" id="180088"/>
    <lineage>
        <taxon>Eukaryota</taxon>
        <taxon>Fungi</taxon>
        <taxon>Dikarya</taxon>
        <taxon>Basidiomycota</taxon>
        <taxon>Agaricomycotina</taxon>
        <taxon>Agaricomycetes</taxon>
        <taxon>Agaricomycetidae</taxon>
        <taxon>Boletales</taxon>
        <taxon>Suillineae</taxon>
        <taxon>Rhizopogonaceae</taxon>
        <taxon>Rhizopogon</taxon>
    </lineage>
</organism>
<keyword evidence="13" id="KW-0752">Steroid biosynthesis</keyword>
<keyword evidence="10" id="KW-0256">Endoplasmic reticulum</keyword>
<dbReference type="PANTHER" id="PTHR10644">
    <property type="entry name" value="DNA REPAIR/RNA PROCESSING CPSF FAMILY"/>
    <property type="match status" value="1"/>
</dbReference>
<feature type="domain" description="Flavodoxin-like" evidence="26">
    <location>
        <begin position="109"/>
        <end position="259"/>
    </location>
</feature>
<evidence type="ECO:0000256" key="11">
    <source>
        <dbReference type="ARBA" id="ARBA00022827"/>
    </source>
</evidence>
<evidence type="ECO:0000256" key="10">
    <source>
        <dbReference type="ARBA" id="ARBA00022824"/>
    </source>
</evidence>
<feature type="transmembrane region" description="Helical" evidence="25">
    <location>
        <begin position="1040"/>
        <end position="1060"/>
    </location>
</feature>
<dbReference type="InterPro" id="IPR001094">
    <property type="entry name" value="Flavdoxin-like"/>
</dbReference>
<dbReference type="OrthoDB" id="433457at2759"/>
<dbReference type="GO" id="GO:0010181">
    <property type="term" value="F:FMN binding"/>
    <property type="evidence" value="ECO:0007669"/>
    <property type="project" value="InterPro"/>
</dbReference>
<evidence type="ECO:0000313" key="28">
    <source>
        <dbReference type="EMBL" id="OJA14754.1"/>
    </source>
</evidence>
<dbReference type="Pfam" id="PF00667">
    <property type="entry name" value="FAD_binding_1"/>
    <property type="match status" value="1"/>
</dbReference>
<dbReference type="InterPro" id="IPR023208">
    <property type="entry name" value="P450R"/>
</dbReference>
<keyword evidence="29" id="KW-1185">Reference proteome</keyword>
<evidence type="ECO:0000256" key="22">
    <source>
        <dbReference type="ARBA" id="ARBA00023242"/>
    </source>
</evidence>
<evidence type="ECO:0000256" key="1">
    <source>
        <dbReference type="ARBA" id="ARBA00001917"/>
    </source>
</evidence>
<feature type="non-terminal residue" evidence="28">
    <location>
        <position position="1"/>
    </location>
</feature>
<dbReference type="Gene3D" id="1.20.990.10">
    <property type="entry name" value="NADPH-cytochrome p450 Reductase, Chain A, domain 3"/>
    <property type="match status" value="1"/>
</dbReference>
<evidence type="ECO:0000256" key="16">
    <source>
        <dbReference type="ARBA" id="ARBA00023011"/>
    </source>
</evidence>
<comment type="cofactor">
    <cofactor evidence="2">
        <name>FAD</name>
        <dbReference type="ChEBI" id="CHEBI:57692"/>
    </cofactor>
</comment>
<dbReference type="InterPro" id="IPR008839">
    <property type="entry name" value="MDM33_fungi"/>
</dbReference>
<dbReference type="InterPro" id="IPR015943">
    <property type="entry name" value="WD40/YVTN_repeat-like_dom_sf"/>
</dbReference>
<dbReference type="InterPro" id="IPR050358">
    <property type="entry name" value="RSE1/DDB1/CFT1"/>
</dbReference>
<name>A0A1J8QZ43_9AGAM</name>
<dbReference type="GO" id="GO:0003958">
    <property type="term" value="F:NADPH-hemoprotein reductase activity"/>
    <property type="evidence" value="ECO:0007669"/>
    <property type="project" value="UniProtKB-EC"/>
</dbReference>
<keyword evidence="9" id="KW-1000">Mitochondrion outer membrane</keyword>
<evidence type="ECO:0000256" key="15">
    <source>
        <dbReference type="ARBA" id="ARBA00023002"/>
    </source>
</evidence>
<evidence type="ECO:0000256" key="3">
    <source>
        <dbReference type="ARBA" id="ARBA00004123"/>
    </source>
</evidence>
<dbReference type="Pfam" id="PF00175">
    <property type="entry name" value="NAD_binding_1"/>
    <property type="match status" value="1"/>
</dbReference>
<evidence type="ECO:0000259" key="26">
    <source>
        <dbReference type="PROSITE" id="PS50902"/>
    </source>
</evidence>
<dbReference type="SUPFAM" id="SSF63380">
    <property type="entry name" value="Riboflavin synthase domain-like"/>
    <property type="match status" value="1"/>
</dbReference>
<proteinExistence type="inferred from homology"/>
<dbReference type="HAMAP" id="MF_03212">
    <property type="entry name" value="NCPR"/>
    <property type="match status" value="1"/>
</dbReference>
<evidence type="ECO:0000256" key="25">
    <source>
        <dbReference type="SAM" id="Phobius"/>
    </source>
</evidence>
<comment type="caution">
    <text evidence="28">The sequence shown here is derived from an EMBL/GenBank/DDBJ whole genome shotgun (WGS) entry which is preliminary data.</text>
</comment>
<dbReference type="InterPro" id="IPR023173">
    <property type="entry name" value="NADPH_Cyt_P450_Rdtase_alpha"/>
</dbReference>
<evidence type="ECO:0000256" key="9">
    <source>
        <dbReference type="ARBA" id="ARBA00022787"/>
    </source>
</evidence>
<accession>A0A1J8QZ43</accession>
<dbReference type="InterPro" id="IPR017927">
    <property type="entry name" value="FAD-bd_FR_type"/>
</dbReference>
<keyword evidence="17" id="KW-0443">Lipid metabolism</keyword>
<evidence type="ECO:0000256" key="2">
    <source>
        <dbReference type="ARBA" id="ARBA00001974"/>
    </source>
</evidence>
<evidence type="ECO:0000256" key="7">
    <source>
        <dbReference type="ARBA" id="ARBA00022643"/>
    </source>
</evidence>
<sequence length="2417" mass="266074">SSFNFYRATSSLLSSPPGALSGYALRFWLSGLHIPYIIPSRIRPLMAVASSSDVAILALGVVLAAAYLFRDSIFSSSPKAVPVAPSKLSNGHGNPRDFVAKMKEGKKRLIIFYGSQTGTAEEYAIRIAKEAKTKFGLTSLVCDPEEYDFENLDQVPEDSCVVFVMATYGEGEPTDNAVQLMQNLTDSSFEFSNGEHKLEGLKYVVFALGNKTYEHYNAIGRQVDTELTKMGAVRIGSVGEGDDDKSMEEDYLEWKDSMWVAFAEVMGVEEGQGGDTPDFAVTELESHPPEKVYLGELSARALTKTKGIHDAKNPYASPVKVARELFQLGGERNCVHVELDIEGSGITYQHGDHVGVWPLNPDVETDRLLCALGLYEKKDTVINVDSLDPALAKVPFPVPSTYVSVLRHYVDISAVAGRQILGALAKFAPSPTAEAFLRNLNSNKEEYAAVVTNGCLKLGEVLQLAAGNDISARPTPQNTAAWTIPFDIVISSIPRLQPRYYSISSSPKLNATSIHVTAVVLKYESIANQLITPRLVYGIGSNFLLNIKHAANGESQEPEHVSLPVYAIEGPRGTHKVEDLYKIPIHVRRSTFRLPTNPRTPVIMVGPGTGVAPFRGFVQERVALARRTLEKNGSDALADWGQISLFYGCRKSTEDFLYKDEWSQYADELKGKFTMHCAFSREPPYKPDGSKVYVQDLIWDDRKNIADAILNGKGYVYICGDAKSMSKAVEEVLARILGEAKGGTCLFGGIVVRRCRRGSGLFAVFHSTILVLAIIMLRSRAWRPADNLRNFSRSCLRHNIESTGSLSSRNERSNIRVNTTQGSQAQPLHADVPEGVGEPRSNSDSRVQSSDSPRLLDSKRSAYDLDTLKERVRDWMALATAAFKQQTDELRQRTDQLTQKTSTKFFQLGSQLNRVTGYEQIEALKQRVVEQETRIKASRKAAREAKTAYDDAVLQRSLSQREVNELLQRKSSWTDADVSAFTSLVRSDHQLEQHEVATKAKVAENEDALDREFGELMRAILARYHEEQVWSDKIRSASTYGSMMVLGVNVVVFILAIMVVEPWKRRRLAQTFEKKVEEMAAETKALVESGSAKLDERLMKQEKLILEIVERAAYDAPDMHNSTPVPALTVSIGEDTVAERTALPRSWWHPITRAVEDQEVVLVVGSAIAGGAVALVVRSLFGNSLKLRLADEQASEYLVVAKLNRLDIYSLLPEGLRHEQGLDIWGRVRSIRAVPVVSRSSLSLLALTDHPEPELIFLSFTLHGTGSTELKATKYLSLSERSARPAEFCHTLLVDPSGGVAVVSAFMGKLKVVILDENGGYDRDFDASIIELNLLDITFVSTSRDVYTLAMMHIDYQQRLQILTRDLSTEDLQLSPSPSPLLPSLPVAGKLFSTAMDDDGTPAIVHIPSYEGDDDDFEGGILIIGGRKIMLYDFVSSDTQAKREGKKNRADKKRVAGDAEANVKEKEREWKKRKTRAAVEWPWAEVTAWCHIGDRGRRYLVGDRYGKIALLSVNLTGGTTLTLMALGESSAPTTLTYLANHVFYLGSHFGDSHLLQITTTPSSALDTNTLPVSSAISTINPNALNSLVGGQDRNEDRQGQSYVVVGKGSYLTELESFHNLAPILDAVLVDTDGSGQKNEIVTCSGGRNTGSIRVVRSGADISERAVVQGLQNITNIWPLKEHYHAPDYSHIVVSTLQETHVFHFDDASSISCIDGNKSSGFITDLPTIAVSNIVRRTRNQGRSAYADSGLVVQVVSNALLLLEYDSGLREFTRVGEAWTLEKFAAAGEEGLWKGREIVAASVNASQVVLALNWGRVVLLTLDENRFIKQKERDFKHNNRDAEISAISCLPQDSTKNFTSDIVVGFWTSNHVEILSLIRGDGMMPTTARTPALSSAPRSLLLYNFASNGSEPSTHPHLLVGLADGSIASYVYKSGQLLDQKLVSIGSLPVSMRSCRIGTRQTVLACGSRTAILFWEKERLTHSPLILKDVTAAAELSTRAYPSSVVLSNSDGLVFGNVNNFDKLHIRSIPLGLDNPLRITHIPALRLFVVACRRINPARIGDIEEVTSSIQVFDDTSFNKVGHFNLEQGEESTALLPFTAGSVSYLCVAAVTLEDEDTEASKGRVFVLTMSNASHVNISVIASQDVKGCPYALTSLNSMIVAAVNSMVIVFNMDTATSNMTLERIATWNHNYLVTSLASRGDRILVGDAISSISVLRLEDDRLHLIARDYGALWPTSVELMSESTLIGANSEYNLYTFSLQHSGTRQLLEKDGNYFIGDLVNKFLTGALSSQEVSLDAPMRPQQLFFTSSGLIGVIIDIADDLALGLTGLQRNLSNFIQKQGGPNHTKYRTPKNVRGRSDSEASSFGFLDGDFLEHYLQFTGNSKALRWIMDGESEPEKLTISADRIQKVLESMQGMH</sequence>
<dbReference type="EMBL" id="LVVM01003503">
    <property type="protein sequence ID" value="OJA14754.1"/>
    <property type="molecule type" value="Genomic_DNA"/>
</dbReference>
<evidence type="ECO:0000256" key="12">
    <source>
        <dbReference type="ARBA" id="ARBA00022857"/>
    </source>
</evidence>
<dbReference type="InterPro" id="IPR003097">
    <property type="entry name" value="CysJ-like_FAD-binding"/>
</dbReference>
<dbReference type="Proteomes" id="UP000183567">
    <property type="component" value="Unassembled WGS sequence"/>
</dbReference>
<gene>
    <name evidence="28" type="ORF">AZE42_03184</name>
</gene>
<dbReference type="GO" id="GO:0016126">
    <property type="term" value="P:sterol biosynthetic process"/>
    <property type="evidence" value="ECO:0007669"/>
    <property type="project" value="UniProtKB-KW"/>
</dbReference>
<dbReference type="Gene3D" id="2.40.30.10">
    <property type="entry name" value="Translation factors"/>
    <property type="match status" value="2"/>
</dbReference>
<dbReference type="InterPro" id="IPR058543">
    <property type="entry name" value="Beta-prop_RSE1/DDB1/CPSF1_2nd"/>
</dbReference>
<dbReference type="PRINTS" id="PR00371">
    <property type="entry name" value="FPNCR"/>
</dbReference>
<evidence type="ECO:0000256" key="23">
    <source>
        <dbReference type="ARBA" id="ARBA00023797"/>
    </source>
</evidence>
<protein>
    <recommendedName>
        <fullName evidence="23">NADPH--hemoprotein reductase</fullName>
        <ecNumber evidence="23">1.6.2.4</ecNumber>
    </recommendedName>
</protein>
<feature type="transmembrane region" description="Helical" evidence="25">
    <location>
        <begin position="45"/>
        <end position="69"/>
    </location>
</feature>
<dbReference type="PROSITE" id="PS51384">
    <property type="entry name" value="FAD_FR"/>
    <property type="match status" value="1"/>
</dbReference>
<dbReference type="InterPro" id="IPR008254">
    <property type="entry name" value="Flavodoxin/NO_synth"/>
</dbReference>
<keyword evidence="5" id="KW-0444">Lipid biosynthesis</keyword>
<keyword evidence="21" id="KW-0753">Steroid metabolism</keyword>
<dbReference type="FunFam" id="3.40.50.360:FF:000024">
    <property type="entry name" value="NADPH--cytochrome P450 reductase"/>
    <property type="match status" value="1"/>
</dbReference>
<dbReference type="Gene3D" id="1.10.150.910">
    <property type="match status" value="1"/>
</dbReference>
<dbReference type="Pfam" id="PF23726">
    <property type="entry name" value="Beta-prop_RSE1_2nd"/>
    <property type="match status" value="1"/>
</dbReference>
<keyword evidence="7" id="KW-0288">FMN</keyword>
<evidence type="ECO:0000256" key="24">
    <source>
        <dbReference type="SAM" id="MobiDB-lite"/>
    </source>
</evidence>
<dbReference type="PRINTS" id="PR00369">
    <property type="entry name" value="FLAVODOXIN"/>
</dbReference>
<comment type="cofactor">
    <cofactor evidence="1">
        <name>FMN</name>
        <dbReference type="ChEBI" id="CHEBI:58210"/>
    </cofactor>
</comment>
<dbReference type="InterPro" id="IPR018846">
    <property type="entry name" value="Beta-prop_RSE1/DDB1/CPSF1_1st"/>
</dbReference>
<dbReference type="SUPFAM" id="SSF52218">
    <property type="entry name" value="Flavoproteins"/>
    <property type="match status" value="1"/>
</dbReference>
<keyword evidence="6" id="KW-0285">Flavoprotein</keyword>
<dbReference type="InterPro" id="IPR039261">
    <property type="entry name" value="FNR_nucleotide-bd"/>
</dbReference>
<dbReference type="GO" id="GO:0005634">
    <property type="term" value="C:nucleus"/>
    <property type="evidence" value="ECO:0007669"/>
    <property type="project" value="UniProtKB-SubCell"/>
</dbReference>
<dbReference type="InterPro" id="IPR001709">
    <property type="entry name" value="Flavoprot_Pyr_Nucl_cyt_Rdtase"/>
</dbReference>
<feature type="region of interest" description="Disordered" evidence="24">
    <location>
        <begin position="817"/>
        <end position="855"/>
    </location>
</feature>
<dbReference type="SUPFAM" id="SSF52343">
    <property type="entry name" value="Ferredoxin reductase-like, C-terminal NADP-linked domain"/>
    <property type="match status" value="1"/>
</dbReference>
<dbReference type="InterPro" id="IPR017938">
    <property type="entry name" value="Riboflavin_synthase-like_b-brl"/>
</dbReference>
<dbReference type="Gene3D" id="3.40.50.80">
    <property type="entry name" value="Nucleotide-binding domain of ferredoxin-NADP reductase (FNR) module"/>
    <property type="match status" value="1"/>
</dbReference>
<dbReference type="Pfam" id="PF10433">
    <property type="entry name" value="Beta-prop_RSE1_1st"/>
    <property type="match status" value="1"/>
</dbReference>
<dbReference type="PROSITE" id="PS50902">
    <property type="entry name" value="FLAVODOXIN_LIKE"/>
    <property type="match status" value="1"/>
</dbReference>
<reference evidence="28 29" key="1">
    <citation type="submission" date="2016-03" db="EMBL/GenBank/DDBJ databases">
        <title>Comparative genomics of the ectomycorrhizal sister species Rhizopogon vinicolor and Rhizopogon vesiculosus (Basidiomycota: Boletales) reveals a divergence of the mating type B locus.</title>
        <authorList>
            <person name="Mujic A.B."/>
            <person name="Kuo A."/>
            <person name="Tritt A."/>
            <person name="Lipzen A."/>
            <person name="Chen C."/>
            <person name="Johnson J."/>
            <person name="Sharma A."/>
            <person name="Barry K."/>
            <person name="Grigoriev I.V."/>
            <person name="Spatafora J.W."/>
        </authorList>
    </citation>
    <scope>NUCLEOTIDE SEQUENCE [LARGE SCALE GENOMIC DNA]</scope>
    <source>
        <strain evidence="28 29">AM-OR11-056</strain>
    </source>
</reference>
<feature type="compositionally biased region" description="Low complexity" evidence="24">
    <location>
        <begin position="839"/>
        <end position="853"/>
    </location>
</feature>
<feature type="domain" description="FAD-binding FR-type" evidence="27">
    <location>
        <begin position="312"/>
        <end position="578"/>
    </location>
</feature>
<evidence type="ECO:0000256" key="21">
    <source>
        <dbReference type="ARBA" id="ARBA00023221"/>
    </source>
</evidence>
<feature type="transmembrane region" description="Helical" evidence="25">
    <location>
        <begin position="1160"/>
        <end position="1181"/>
    </location>
</feature>
<evidence type="ECO:0000259" key="27">
    <source>
        <dbReference type="PROSITE" id="PS51384"/>
    </source>
</evidence>
<evidence type="ECO:0000256" key="4">
    <source>
        <dbReference type="ARBA" id="ARBA00022475"/>
    </source>
</evidence>
<evidence type="ECO:0000256" key="6">
    <source>
        <dbReference type="ARBA" id="ARBA00022630"/>
    </source>
</evidence>
<evidence type="ECO:0000256" key="13">
    <source>
        <dbReference type="ARBA" id="ARBA00022955"/>
    </source>
</evidence>
<dbReference type="Pfam" id="PF03178">
    <property type="entry name" value="CPSF_A"/>
    <property type="match status" value="1"/>
</dbReference>
<dbReference type="InterPro" id="IPR001433">
    <property type="entry name" value="OxRdtase_FAD/NAD-bd"/>
</dbReference>
<evidence type="ECO:0000256" key="19">
    <source>
        <dbReference type="ARBA" id="ARBA00023136"/>
    </source>
</evidence>
<dbReference type="FunFam" id="2.40.30.10:FF:000100">
    <property type="entry name" value="NADPH--cytochrome P450 reductase"/>
    <property type="match status" value="1"/>
</dbReference>
<keyword evidence="12" id="KW-0521">NADP</keyword>
<dbReference type="CDD" id="cd06204">
    <property type="entry name" value="CYPOR"/>
    <property type="match status" value="1"/>
</dbReference>
<keyword evidence="14 25" id="KW-1133">Transmembrane helix</keyword>
<dbReference type="Gene3D" id="3.40.50.360">
    <property type="match status" value="1"/>
</dbReference>
<dbReference type="Pfam" id="PF05546">
    <property type="entry name" value="She9_MDM33"/>
    <property type="match status" value="1"/>
</dbReference>
<feature type="compositionally biased region" description="Polar residues" evidence="24">
    <location>
        <begin position="817"/>
        <end position="826"/>
    </location>
</feature>
<evidence type="ECO:0000256" key="5">
    <source>
        <dbReference type="ARBA" id="ARBA00022516"/>
    </source>
</evidence>
<evidence type="ECO:0000256" key="20">
    <source>
        <dbReference type="ARBA" id="ARBA00023166"/>
    </source>
</evidence>
<dbReference type="Gene3D" id="2.130.10.10">
    <property type="entry name" value="YVTN repeat-like/Quinoprotein amine dehydrogenase"/>
    <property type="match status" value="3"/>
</dbReference>
<keyword evidence="18" id="KW-0496">Mitochondrion</keyword>
<keyword evidence="4" id="KW-1003">Cell membrane</keyword>
<dbReference type="InterPro" id="IPR004871">
    <property type="entry name" value="RSE1/DDB1/CPSF1_C"/>
</dbReference>
<keyword evidence="11" id="KW-0274">FAD</keyword>
<keyword evidence="19 25" id="KW-0472">Membrane</keyword>
<keyword evidence="20" id="KW-1207">Sterol metabolism</keyword>
<dbReference type="EC" id="1.6.2.4" evidence="23"/>